<comment type="caution">
    <text evidence="4">The sequence shown here is derived from an EMBL/GenBank/DDBJ whole genome shotgun (WGS) entry which is preliminary data.</text>
</comment>
<dbReference type="SUPFAM" id="SSF47616">
    <property type="entry name" value="GST C-terminal domain-like"/>
    <property type="match status" value="1"/>
</dbReference>
<dbReference type="Pfam" id="PF00043">
    <property type="entry name" value="GST_C"/>
    <property type="match status" value="1"/>
</dbReference>
<protein>
    <submittedName>
        <fullName evidence="4">Glutathione S-transferase</fullName>
    </submittedName>
</protein>
<keyword evidence="5" id="KW-1185">Reference proteome</keyword>
<dbReference type="InterPro" id="IPR036249">
    <property type="entry name" value="Thioredoxin-like_sf"/>
</dbReference>
<evidence type="ECO:0000259" key="2">
    <source>
        <dbReference type="PROSITE" id="PS50404"/>
    </source>
</evidence>
<dbReference type="PANTHER" id="PTHR44051">
    <property type="entry name" value="GLUTATHIONE S-TRANSFERASE-RELATED"/>
    <property type="match status" value="1"/>
</dbReference>
<proteinExistence type="inferred from homology"/>
<gene>
    <name evidence="4" type="ORF">F6X38_16385</name>
</gene>
<dbReference type="InterPro" id="IPR040079">
    <property type="entry name" value="Glutathione_S-Trfase"/>
</dbReference>
<dbReference type="InterPro" id="IPR004045">
    <property type="entry name" value="Glutathione_S-Trfase_N"/>
</dbReference>
<feature type="domain" description="GST C-terminal" evidence="3">
    <location>
        <begin position="83"/>
        <end position="205"/>
    </location>
</feature>
<dbReference type="Gene3D" id="3.40.30.10">
    <property type="entry name" value="Glutaredoxin"/>
    <property type="match status" value="1"/>
</dbReference>
<feature type="domain" description="GST N-terminal" evidence="2">
    <location>
        <begin position="1"/>
        <end position="80"/>
    </location>
</feature>
<dbReference type="SFLD" id="SFLDG00358">
    <property type="entry name" value="Main_(cytGST)"/>
    <property type="match status" value="1"/>
</dbReference>
<dbReference type="InterPro" id="IPR036282">
    <property type="entry name" value="Glutathione-S-Trfase_C_sf"/>
</dbReference>
<comment type="similarity">
    <text evidence="1">Belongs to the GST superfamily.</text>
</comment>
<evidence type="ECO:0000259" key="3">
    <source>
        <dbReference type="PROSITE" id="PS50405"/>
    </source>
</evidence>
<evidence type="ECO:0000313" key="4">
    <source>
        <dbReference type="EMBL" id="KAB0678007.1"/>
    </source>
</evidence>
<keyword evidence="4" id="KW-0808">Transferase</keyword>
<dbReference type="RefSeq" id="WP_150971479.1">
    <property type="nucleotide sequence ID" value="NZ_VZDO01000014.1"/>
</dbReference>
<dbReference type="SFLD" id="SFLDG01151">
    <property type="entry name" value="Main.2:_Nu-like"/>
    <property type="match status" value="1"/>
</dbReference>
<dbReference type="PROSITE" id="PS50405">
    <property type="entry name" value="GST_CTER"/>
    <property type="match status" value="1"/>
</dbReference>
<dbReference type="Pfam" id="PF02798">
    <property type="entry name" value="GST_N"/>
    <property type="match status" value="1"/>
</dbReference>
<evidence type="ECO:0000256" key="1">
    <source>
        <dbReference type="RuleBase" id="RU003494"/>
    </source>
</evidence>
<dbReference type="PANTHER" id="PTHR44051:SF8">
    <property type="entry name" value="GLUTATHIONE S-TRANSFERASE GSTA"/>
    <property type="match status" value="1"/>
</dbReference>
<organism evidence="4 5">
    <name type="scientific">Plantimonas leprariae</name>
    <dbReference type="NCBI Taxonomy" id="2615207"/>
    <lineage>
        <taxon>Bacteria</taxon>
        <taxon>Pseudomonadati</taxon>
        <taxon>Pseudomonadota</taxon>
        <taxon>Alphaproteobacteria</taxon>
        <taxon>Hyphomicrobiales</taxon>
        <taxon>Aurantimonadaceae</taxon>
        <taxon>Plantimonas</taxon>
    </lineage>
</organism>
<dbReference type="AlphaFoldDB" id="A0A7V7TVP1"/>
<dbReference type="GO" id="GO:0016740">
    <property type="term" value="F:transferase activity"/>
    <property type="evidence" value="ECO:0007669"/>
    <property type="project" value="UniProtKB-KW"/>
</dbReference>
<dbReference type="PROSITE" id="PS50404">
    <property type="entry name" value="GST_NTER"/>
    <property type="match status" value="1"/>
</dbReference>
<accession>A0A7V7TVP1</accession>
<dbReference type="Proteomes" id="UP000432089">
    <property type="component" value="Unassembled WGS sequence"/>
</dbReference>
<dbReference type="InterPro" id="IPR004046">
    <property type="entry name" value="GST_C"/>
</dbReference>
<dbReference type="Gene3D" id="1.20.1050.10">
    <property type="match status" value="1"/>
</dbReference>
<evidence type="ECO:0000313" key="5">
    <source>
        <dbReference type="Proteomes" id="UP000432089"/>
    </source>
</evidence>
<reference evidence="4 5" key="1">
    <citation type="submission" date="2019-09" db="EMBL/GenBank/DDBJ databases">
        <title>YIM 132180 draft genome.</title>
        <authorList>
            <person name="Zhang K."/>
        </authorList>
    </citation>
    <scope>NUCLEOTIDE SEQUENCE [LARGE SCALE GENOMIC DNA]</scope>
    <source>
        <strain evidence="4 5">YIM 132180</strain>
    </source>
</reference>
<dbReference type="InterPro" id="IPR010987">
    <property type="entry name" value="Glutathione-S-Trfase_C-like"/>
</dbReference>
<sequence>MIELYTWTTPNGEKPVIMLEEIGLPYEMALVDISTGIQKQAAFLEINPNGRIPAISDDGERVFESGAILIHLAEKTGKLLPKDGRERMEALSWTFFQVGGTGPMIGQLHHFRNAPEKIPYALKRYEDESRRLLGVLESRLQRNDWLSGGDYSIADIMNFSWARSGLDAVDGHATFPMLAKWVERIGERDAVKRALAKLKAAKADL</sequence>
<dbReference type="SFLD" id="SFLDS00019">
    <property type="entry name" value="Glutathione_Transferase_(cytos"/>
    <property type="match status" value="1"/>
</dbReference>
<dbReference type="CDD" id="cd03048">
    <property type="entry name" value="GST_N_Ure2p_like"/>
    <property type="match status" value="1"/>
</dbReference>
<dbReference type="SFLD" id="SFLDG01150">
    <property type="entry name" value="Main.1:_Beta-like"/>
    <property type="match status" value="1"/>
</dbReference>
<name>A0A7V7TVP1_9HYPH</name>
<dbReference type="SUPFAM" id="SSF52833">
    <property type="entry name" value="Thioredoxin-like"/>
    <property type="match status" value="1"/>
</dbReference>
<dbReference type="EMBL" id="VZDO01000014">
    <property type="protein sequence ID" value="KAB0678007.1"/>
    <property type="molecule type" value="Genomic_DNA"/>
</dbReference>